<comment type="similarity">
    <text evidence="1">Belongs to the UPF0065 (bug) family.</text>
</comment>
<dbReference type="InterPro" id="IPR006311">
    <property type="entry name" value="TAT_signal"/>
</dbReference>
<dbReference type="AlphaFoldDB" id="A0A6N0JQ19"/>
<evidence type="ECO:0000313" key="3">
    <source>
        <dbReference type="EMBL" id="QKQ49253.1"/>
    </source>
</evidence>
<dbReference type="EMBL" id="CP154792">
    <property type="protein sequence ID" value="XAN16389.1"/>
    <property type="molecule type" value="Genomic_DNA"/>
</dbReference>
<name>A0A6N0JQ19_ACHDE</name>
<evidence type="ECO:0000313" key="4">
    <source>
        <dbReference type="EMBL" id="XAN16389.1"/>
    </source>
</evidence>
<feature type="signal peptide" evidence="2">
    <location>
        <begin position="1"/>
        <end position="31"/>
    </location>
</feature>
<dbReference type="InterPro" id="IPR005064">
    <property type="entry name" value="BUG"/>
</dbReference>
<reference evidence="3 5" key="1">
    <citation type="submission" date="2020-05" db="EMBL/GenBank/DDBJ databases">
        <title>FDA dAtabase for Regulatory Grade micrObial Sequences (FDA-ARGOS): Supporting development and validation of Infectious Disease Dx tests.</title>
        <authorList>
            <person name="Sproer C."/>
            <person name="Gronow S."/>
            <person name="Severitt S."/>
            <person name="Schroder I."/>
            <person name="Tallon L."/>
            <person name="Sadzewicz L."/>
            <person name="Zhao X."/>
            <person name="Vavikolanu K."/>
            <person name="Mehta A."/>
            <person name="Aluvathingal J."/>
            <person name="Nadendla S."/>
            <person name="Myers T."/>
            <person name="Yan Y."/>
            <person name="Sichtig H."/>
        </authorList>
    </citation>
    <scope>NUCLEOTIDE SEQUENCE [LARGE SCALE GENOMIC DNA]</scope>
    <source>
        <strain evidence="3 5">FDAARGOS_787</strain>
    </source>
</reference>
<reference evidence="4 6" key="2">
    <citation type="submission" date="2024-05" db="EMBL/GenBank/DDBJ databases">
        <title>Achromobacter denitrificans. BP1, complete genome.</title>
        <authorList>
            <person name="Zhang B."/>
        </authorList>
    </citation>
    <scope>NUCLEOTIDE SEQUENCE [LARGE SCALE GENOMIC DNA]</scope>
    <source>
        <strain evidence="4 6">BP1</strain>
    </source>
</reference>
<sequence length="341" mass="36005">MSCEVSAGRRRALAILAAPLAASLAGAPARAASFPSRPITLLCPFGAGGTVDQYMRALSVAAAPHLGQSVIIENKPGAGGTLSAAMVARAHPDGYTLAMTTGSTFRAPWLEPKIGFSPLTDFTYVIGMTSLEFCAVVRADSPLKSFADFMRAGRERPGQVQYAAGDPTTLVPVSMAGIQERYGVSFQHIPFKSGSDMVAAALGGHVDVVIDSVGTYVPQIRSGKLRLLGALGEARFAAWPDVPTAREQGYEVVFSAPMGLVGPKGMPPDVLARLHDGFRRAMDEPAIAEVLGVLNQPRWYRDPQAFAAYAKATYEASGEQLRRAKLISMNHGAARAMQGAT</sequence>
<dbReference type="Pfam" id="PF03401">
    <property type="entry name" value="TctC"/>
    <property type="match status" value="1"/>
</dbReference>
<protein>
    <submittedName>
        <fullName evidence="3">Tripartite tricarboxylate transporter substrate binding protein</fullName>
    </submittedName>
</protein>
<evidence type="ECO:0000256" key="2">
    <source>
        <dbReference type="SAM" id="SignalP"/>
    </source>
</evidence>
<dbReference type="EMBL" id="CP054569">
    <property type="protein sequence ID" value="QKQ49253.1"/>
    <property type="molecule type" value="Genomic_DNA"/>
</dbReference>
<evidence type="ECO:0000313" key="5">
    <source>
        <dbReference type="Proteomes" id="UP000509782"/>
    </source>
</evidence>
<proteinExistence type="inferred from homology"/>
<evidence type="ECO:0000256" key="1">
    <source>
        <dbReference type="ARBA" id="ARBA00006987"/>
    </source>
</evidence>
<organism evidence="3 5">
    <name type="scientific">Achromobacter denitrificans</name>
    <name type="common">Alcaligenes denitrificans</name>
    <dbReference type="NCBI Taxonomy" id="32002"/>
    <lineage>
        <taxon>Bacteria</taxon>
        <taxon>Pseudomonadati</taxon>
        <taxon>Pseudomonadota</taxon>
        <taxon>Betaproteobacteria</taxon>
        <taxon>Burkholderiales</taxon>
        <taxon>Alcaligenaceae</taxon>
        <taxon>Achromobacter</taxon>
    </lineage>
</organism>
<dbReference type="Gene3D" id="3.40.190.10">
    <property type="entry name" value="Periplasmic binding protein-like II"/>
    <property type="match status" value="1"/>
</dbReference>
<keyword evidence="6" id="KW-1185">Reference proteome</keyword>
<dbReference type="InterPro" id="IPR042100">
    <property type="entry name" value="Bug_dom1"/>
</dbReference>
<dbReference type="Proteomes" id="UP000509782">
    <property type="component" value="Chromosome"/>
</dbReference>
<dbReference type="PANTHER" id="PTHR42928">
    <property type="entry name" value="TRICARBOXYLATE-BINDING PROTEIN"/>
    <property type="match status" value="1"/>
</dbReference>
<feature type="chain" id="PRO_5030159035" evidence="2">
    <location>
        <begin position="32"/>
        <end position="341"/>
    </location>
</feature>
<dbReference type="SUPFAM" id="SSF53850">
    <property type="entry name" value="Periplasmic binding protein-like II"/>
    <property type="match status" value="1"/>
</dbReference>
<dbReference type="PANTHER" id="PTHR42928:SF5">
    <property type="entry name" value="BLR1237 PROTEIN"/>
    <property type="match status" value="1"/>
</dbReference>
<evidence type="ECO:0000313" key="6">
    <source>
        <dbReference type="Proteomes" id="UP001446337"/>
    </source>
</evidence>
<keyword evidence="2" id="KW-0732">Signal</keyword>
<dbReference type="PROSITE" id="PS51318">
    <property type="entry name" value="TAT"/>
    <property type="match status" value="1"/>
</dbReference>
<dbReference type="Proteomes" id="UP001446337">
    <property type="component" value="Chromosome"/>
</dbReference>
<dbReference type="Gene3D" id="3.40.190.150">
    <property type="entry name" value="Bordetella uptake gene, domain 1"/>
    <property type="match status" value="1"/>
</dbReference>
<dbReference type="PIRSF" id="PIRSF017082">
    <property type="entry name" value="YflP"/>
    <property type="match status" value="1"/>
</dbReference>
<gene>
    <name evidence="4" type="ORF">AAIK43_34340</name>
    <name evidence="3" type="ORF">FOC81_22100</name>
</gene>
<accession>A0A6N0JQ19</accession>
<dbReference type="RefSeq" id="WP_157672693.1">
    <property type="nucleotide sequence ID" value="NZ_BLWG01000037.1"/>
</dbReference>
<dbReference type="CDD" id="cd07012">
    <property type="entry name" value="PBP2_Bug_TTT"/>
    <property type="match status" value="1"/>
</dbReference>